<proteinExistence type="predicted"/>
<reference evidence="1" key="1">
    <citation type="submission" date="2020-04" db="EMBL/GenBank/DDBJ databases">
        <authorList>
            <person name="Chiriac C."/>
            <person name="Salcher M."/>
            <person name="Ghai R."/>
            <person name="Kavagutti S V."/>
        </authorList>
    </citation>
    <scope>NUCLEOTIDE SEQUENCE</scope>
</reference>
<gene>
    <name evidence="1" type="ORF">UFOVP699_267</name>
</gene>
<sequence length="358" mass="39659">MHNFYGITNKVNTFRKGLNLDRYDEPTYLTFSIDFGFDNGGQVFDDIEAGSPLFANPNVSNQLSARRYLGAIGHKDKEQNLEVFRGILEYLTFYAPWYFQSIAGLDKLWTAGTDIKKGHKQTTLTIETLEAIDLRITELANLYRSSIYDKAYLTERLPDNLRWFTMDIYIAEVRNIRYTAGGEIANLFGVSTGAINNLVTQASEALSALNPELDLSSVLKQFGYVKFKCRQCEFDFSNSFVGGSELGVKAGDNPAKGSFDIKIGYFEEESEYQDGTKLLDSFAMSKVNDPWSARNSNAKLANALGSASNLPFVGPFAQNAQQGVQGALEAIGGFINPTLAAANRFISPSKKSLGNIYE</sequence>
<dbReference type="EMBL" id="LR796670">
    <property type="protein sequence ID" value="CAB4159531.1"/>
    <property type="molecule type" value="Genomic_DNA"/>
</dbReference>
<name>A0A6J5NQ89_9CAUD</name>
<protein>
    <submittedName>
        <fullName evidence="1">Uncharacterized protein</fullName>
    </submittedName>
</protein>
<accession>A0A6J5NQ89</accession>
<evidence type="ECO:0000313" key="1">
    <source>
        <dbReference type="EMBL" id="CAB4159531.1"/>
    </source>
</evidence>
<organism evidence="1">
    <name type="scientific">uncultured Caudovirales phage</name>
    <dbReference type="NCBI Taxonomy" id="2100421"/>
    <lineage>
        <taxon>Viruses</taxon>
        <taxon>Duplodnaviria</taxon>
        <taxon>Heunggongvirae</taxon>
        <taxon>Uroviricota</taxon>
        <taxon>Caudoviricetes</taxon>
        <taxon>Peduoviridae</taxon>
        <taxon>Maltschvirus</taxon>
        <taxon>Maltschvirus maltsch</taxon>
    </lineage>
</organism>